<sequence>MTAVAEGRARRIRMLALLLPVVAAAAAFLAWSQPWVALTLDDGRVVIAGGDVAAPALPPFALAALALVGALALAGPVFRVILGIMQALLGAGVIASGALVLSDPVAAGAGSVTATTGIAGTEAVRGVVTAAATTAWPAVAIAAGAAAVLIGIGIVVTARRWPARTRRYDAVRLARGEGEQRLDRLDAWDALSDGDDPTAR</sequence>
<feature type="transmembrane region" description="Helical" evidence="1">
    <location>
        <begin position="80"/>
        <end position="101"/>
    </location>
</feature>
<organism evidence="2 3">
    <name type="scientific">Microcella frigidaquae</name>
    <dbReference type="NCBI Taxonomy" id="424758"/>
    <lineage>
        <taxon>Bacteria</taxon>
        <taxon>Bacillati</taxon>
        <taxon>Actinomycetota</taxon>
        <taxon>Actinomycetes</taxon>
        <taxon>Micrococcales</taxon>
        <taxon>Microbacteriaceae</taxon>
        <taxon>Microcella</taxon>
    </lineage>
</organism>
<evidence type="ECO:0000313" key="2">
    <source>
        <dbReference type="EMBL" id="MBB5616694.1"/>
    </source>
</evidence>
<keyword evidence="1" id="KW-0472">Membrane</keyword>
<proteinExistence type="predicted"/>
<gene>
    <name evidence="2" type="ORF">BJ959_000190</name>
</gene>
<keyword evidence="1" id="KW-0812">Transmembrane</keyword>
<dbReference type="InterPro" id="IPR019051">
    <property type="entry name" value="Trp_biosyn_TM_oprn/chp"/>
</dbReference>
<accession>A0A840X650</accession>
<keyword evidence="1" id="KW-1133">Transmembrane helix</keyword>
<dbReference type="EMBL" id="JACHBS010000001">
    <property type="protein sequence ID" value="MBB5616694.1"/>
    <property type="molecule type" value="Genomic_DNA"/>
</dbReference>
<feature type="transmembrane region" description="Helical" evidence="1">
    <location>
        <begin position="135"/>
        <end position="158"/>
    </location>
</feature>
<name>A0A840X650_9MICO</name>
<evidence type="ECO:0000313" key="3">
    <source>
        <dbReference type="Proteomes" id="UP000552883"/>
    </source>
</evidence>
<dbReference type="Proteomes" id="UP000552883">
    <property type="component" value="Unassembled WGS sequence"/>
</dbReference>
<dbReference type="AlphaFoldDB" id="A0A840X650"/>
<feature type="transmembrane region" description="Helical" evidence="1">
    <location>
        <begin position="56"/>
        <end position="73"/>
    </location>
</feature>
<dbReference type="RefSeq" id="WP_153981132.1">
    <property type="nucleotide sequence ID" value="NZ_BAAANZ010000001.1"/>
</dbReference>
<reference evidence="2 3" key="1">
    <citation type="submission" date="2020-08" db="EMBL/GenBank/DDBJ databases">
        <title>Sequencing the genomes of 1000 actinobacteria strains.</title>
        <authorList>
            <person name="Klenk H.-P."/>
        </authorList>
    </citation>
    <scope>NUCLEOTIDE SEQUENCE [LARGE SCALE GENOMIC DNA]</scope>
    <source>
        <strain evidence="2 3">DSM 23889</strain>
    </source>
</reference>
<dbReference type="Pfam" id="PF09534">
    <property type="entry name" value="Trp_oprn_chp"/>
    <property type="match status" value="1"/>
</dbReference>
<comment type="caution">
    <text evidence="2">The sequence shown here is derived from an EMBL/GenBank/DDBJ whole genome shotgun (WGS) entry which is preliminary data.</text>
</comment>
<protein>
    <submittedName>
        <fullName evidence="2">Putative membrane protein (TIGR02234 family)</fullName>
    </submittedName>
</protein>
<keyword evidence="3" id="KW-1185">Reference proteome</keyword>
<dbReference type="OrthoDB" id="4794414at2"/>
<evidence type="ECO:0000256" key="1">
    <source>
        <dbReference type="SAM" id="Phobius"/>
    </source>
</evidence>